<dbReference type="Proteomes" id="UP000176751">
    <property type="component" value="Unassembled WGS sequence"/>
</dbReference>
<reference evidence="1 2" key="1">
    <citation type="journal article" date="2016" name="Nat. Commun.">
        <title>Thousands of microbial genomes shed light on interconnected biogeochemical processes in an aquifer system.</title>
        <authorList>
            <person name="Anantharaman K."/>
            <person name="Brown C.T."/>
            <person name="Hug L.A."/>
            <person name="Sharon I."/>
            <person name="Castelle C.J."/>
            <person name="Probst A.J."/>
            <person name="Thomas B.C."/>
            <person name="Singh A."/>
            <person name="Wilkins M.J."/>
            <person name="Karaoz U."/>
            <person name="Brodie E.L."/>
            <person name="Williams K.H."/>
            <person name="Hubbard S.S."/>
            <person name="Banfield J.F."/>
        </authorList>
    </citation>
    <scope>NUCLEOTIDE SEQUENCE [LARGE SCALE GENOMIC DNA]</scope>
</reference>
<dbReference type="AlphaFoldDB" id="A0A1F5HCM0"/>
<protein>
    <recommendedName>
        <fullName evidence="3">DUF763 domain-containing protein</fullName>
    </recommendedName>
</protein>
<accession>A0A1F5HCM0</accession>
<dbReference type="STRING" id="1797737.A2196_04755"/>
<organism evidence="1 2">
    <name type="scientific">Candidatus Curtissbacteria bacterium RIFOXYA1_FULL_41_14</name>
    <dbReference type="NCBI Taxonomy" id="1797737"/>
    <lineage>
        <taxon>Bacteria</taxon>
        <taxon>Candidatus Curtissiibacteriota</taxon>
    </lineage>
</organism>
<evidence type="ECO:0000313" key="1">
    <source>
        <dbReference type="EMBL" id="OGE01891.1"/>
    </source>
</evidence>
<dbReference type="Pfam" id="PF05559">
    <property type="entry name" value="DUF763"/>
    <property type="match status" value="1"/>
</dbReference>
<gene>
    <name evidence="1" type="ORF">A2196_04755</name>
</gene>
<sequence>MHRGIATFTLDYGKCPRWLFERMVRLGREMTQVLVDEYGPEEFIKRIADPVWFQSLGTVLAFDWNASGLTTILTAALKEAIRGQEKDLGIFICGGKGKTSRKTPDEITGWGSRLGLEKLVVNNLIYNSRMSAKVDSSLVQDNFQIYHHSFFFSRGGSWTVVQQGMNTGNQTARRYHWYSGDINDLVCEPHSGIVSQAKIDKMLNMTAKESGRTRDTSVDLISQSYVTVMRDIEILRKHSSSLSRMIALRRRSGQALKRKKEELVLLELADSEFSYHPVVSEDFSRSKYLEKILAKLTGEKPRTYEELLATEGVGPKTIRALALVSEIIYGAKPSYEDPARYSFAHGGKDATPYPVDKPTYDQTIEILKNALRKTRISSVEKDKALRRLGNG</sequence>
<comment type="caution">
    <text evidence="1">The sequence shown here is derived from an EMBL/GenBank/DDBJ whole genome shotgun (WGS) entry which is preliminary data.</text>
</comment>
<proteinExistence type="predicted"/>
<name>A0A1F5HCM0_9BACT</name>
<evidence type="ECO:0008006" key="3">
    <source>
        <dbReference type="Google" id="ProtNLM"/>
    </source>
</evidence>
<dbReference type="PANTHER" id="PTHR38597">
    <property type="entry name" value="BLL3834 PROTEIN"/>
    <property type="match status" value="1"/>
</dbReference>
<evidence type="ECO:0000313" key="2">
    <source>
        <dbReference type="Proteomes" id="UP000176751"/>
    </source>
</evidence>
<dbReference type="EMBL" id="MFCA01000022">
    <property type="protein sequence ID" value="OGE01891.1"/>
    <property type="molecule type" value="Genomic_DNA"/>
</dbReference>
<dbReference type="InterPro" id="IPR008482">
    <property type="entry name" value="DUF763"/>
</dbReference>
<dbReference type="PANTHER" id="PTHR38597:SF1">
    <property type="entry name" value="BLL3834 PROTEIN"/>
    <property type="match status" value="1"/>
</dbReference>